<dbReference type="OrthoDB" id="1919336at2759"/>
<dbReference type="InterPro" id="IPR009071">
    <property type="entry name" value="HMG_box_dom"/>
</dbReference>
<feature type="DNA-binding region" description="HMG box" evidence="1">
    <location>
        <begin position="204"/>
        <end position="274"/>
    </location>
</feature>
<comment type="caution">
    <text evidence="4">The sequence shown here is derived from an EMBL/GenBank/DDBJ whole genome shotgun (WGS) entry which is preliminary data.</text>
</comment>
<dbReference type="PROSITE" id="PS50118">
    <property type="entry name" value="HMG_BOX_2"/>
    <property type="match status" value="1"/>
</dbReference>
<keyword evidence="5" id="KW-1185">Reference proteome</keyword>
<dbReference type="EMBL" id="MBFS01000166">
    <property type="protein sequence ID" value="PVV04043.1"/>
    <property type="molecule type" value="Genomic_DNA"/>
</dbReference>
<evidence type="ECO:0000256" key="1">
    <source>
        <dbReference type="PROSITE-ProRule" id="PRU00267"/>
    </source>
</evidence>
<gene>
    <name evidence="4" type="ORF">BB560_001463</name>
</gene>
<evidence type="ECO:0000313" key="5">
    <source>
        <dbReference type="Proteomes" id="UP000245609"/>
    </source>
</evidence>
<dbReference type="CDD" id="cd00084">
    <property type="entry name" value="HMG-box_SF"/>
    <property type="match status" value="2"/>
</dbReference>
<evidence type="ECO:0000313" key="4">
    <source>
        <dbReference type="EMBL" id="PVV04043.1"/>
    </source>
</evidence>
<sequence>MLTSKFTGFIPNNFGLYRELSPLNLTRSKNLYFKTYLHSQLVYSTNKLYSTSKGTISKTQNQKANAETKSETVPLSPETINQLYLNYSSLNNDKKRVSIIGSEKNIKRLDSIVKNSRGLGDEIQVFLSTKKEELKSEIKSCTIEEEEKRKRIALTKSIKEKMEEIKINLINMEMKKKIMKEKKKKEANIEKKLNRKNRLIIPPSTRKLSVFSFFSKEFFNSIEKPQKPDEKKNTEIFKNAASRWVSLDPKEKARYQKLAANANLERIQKAKEWWANADLELIKLENKRRKKLNIERKALGKRPLAKIKNPFKIKNPSRTLTFSSSFTNFIKYVYSKKLVSGNVVKNSKTISEMWKKLSDEEKARYR</sequence>
<accession>A0A2T9ZHG6</accession>
<keyword evidence="2" id="KW-0175">Coiled coil</keyword>
<feature type="domain" description="HMG box" evidence="3">
    <location>
        <begin position="204"/>
        <end position="274"/>
    </location>
</feature>
<dbReference type="SUPFAM" id="SSF47095">
    <property type="entry name" value="HMG-box"/>
    <property type="match status" value="2"/>
</dbReference>
<feature type="coiled-coil region" evidence="2">
    <location>
        <begin position="131"/>
        <end position="199"/>
    </location>
</feature>
<dbReference type="Proteomes" id="UP000245609">
    <property type="component" value="Unassembled WGS sequence"/>
</dbReference>
<evidence type="ECO:0000259" key="3">
    <source>
        <dbReference type="PROSITE" id="PS50118"/>
    </source>
</evidence>
<organism evidence="4 5">
    <name type="scientific">Smittium megazygosporum</name>
    <dbReference type="NCBI Taxonomy" id="133381"/>
    <lineage>
        <taxon>Eukaryota</taxon>
        <taxon>Fungi</taxon>
        <taxon>Fungi incertae sedis</taxon>
        <taxon>Zoopagomycota</taxon>
        <taxon>Kickxellomycotina</taxon>
        <taxon>Harpellomycetes</taxon>
        <taxon>Harpellales</taxon>
        <taxon>Legeriomycetaceae</taxon>
        <taxon>Smittium</taxon>
    </lineage>
</organism>
<dbReference type="AlphaFoldDB" id="A0A2T9ZHG6"/>
<dbReference type="SMART" id="SM00398">
    <property type="entry name" value="HMG"/>
    <property type="match status" value="1"/>
</dbReference>
<reference evidence="4 5" key="1">
    <citation type="journal article" date="2018" name="MBio">
        <title>Comparative Genomics Reveals the Core Gene Toolbox for the Fungus-Insect Symbiosis.</title>
        <authorList>
            <person name="Wang Y."/>
            <person name="Stata M."/>
            <person name="Wang W."/>
            <person name="Stajich J.E."/>
            <person name="White M.M."/>
            <person name="Moncalvo J.M."/>
        </authorList>
    </citation>
    <scope>NUCLEOTIDE SEQUENCE [LARGE SCALE GENOMIC DNA]</scope>
    <source>
        <strain evidence="4 5">SC-DP-2</strain>
    </source>
</reference>
<name>A0A2T9ZHG6_9FUNG</name>
<dbReference type="GO" id="GO:0003677">
    <property type="term" value="F:DNA binding"/>
    <property type="evidence" value="ECO:0007669"/>
    <property type="project" value="UniProtKB-UniRule"/>
</dbReference>
<evidence type="ECO:0000256" key="2">
    <source>
        <dbReference type="SAM" id="Coils"/>
    </source>
</evidence>
<protein>
    <recommendedName>
        <fullName evidence="3">HMG box domain-containing protein</fullName>
    </recommendedName>
</protein>
<dbReference type="Pfam" id="PF00505">
    <property type="entry name" value="HMG_box"/>
    <property type="match status" value="1"/>
</dbReference>
<dbReference type="InterPro" id="IPR036910">
    <property type="entry name" value="HMG_box_dom_sf"/>
</dbReference>
<keyword evidence="1" id="KW-0238">DNA-binding</keyword>
<proteinExistence type="predicted"/>
<keyword evidence="1" id="KW-0539">Nucleus</keyword>
<dbReference type="GO" id="GO:0005634">
    <property type="term" value="C:nucleus"/>
    <property type="evidence" value="ECO:0007669"/>
    <property type="project" value="UniProtKB-UniRule"/>
</dbReference>
<dbReference type="Gene3D" id="1.10.30.10">
    <property type="entry name" value="High mobility group box domain"/>
    <property type="match status" value="1"/>
</dbReference>